<organism evidence="2 3">
    <name type="scientific">Trichococcus shcherbakoviae</name>
    <dbReference type="NCBI Taxonomy" id="2094020"/>
    <lineage>
        <taxon>Bacteria</taxon>
        <taxon>Bacillati</taxon>
        <taxon>Bacillota</taxon>
        <taxon>Bacilli</taxon>
        <taxon>Lactobacillales</taxon>
        <taxon>Carnobacteriaceae</taxon>
        <taxon>Trichococcus</taxon>
    </lineage>
</organism>
<dbReference type="PANTHER" id="PTHR30185">
    <property type="entry name" value="CRYPTIC BETA-GLUCOSIDE BGL OPERON ANTITERMINATOR"/>
    <property type="match status" value="1"/>
</dbReference>
<dbReference type="AlphaFoldDB" id="A0A383TAQ3"/>
<dbReference type="InterPro" id="IPR050661">
    <property type="entry name" value="BglG_antiterminators"/>
</dbReference>
<evidence type="ECO:0000259" key="1">
    <source>
        <dbReference type="PROSITE" id="PS51094"/>
    </source>
</evidence>
<evidence type="ECO:0000313" key="2">
    <source>
        <dbReference type="EMBL" id="SYZ77245.1"/>
    </source>
</evidence>
<dbReference type="RefSeq" id="WP_119092165.1">
    <property type="nucleotide sequence ID" value="NZ_UNRR01000001.1"/>
</dbReference>
<dbReference type="GO" id="GO:0016740">
    <property type="term" value="F:transferase activity"/>
    <property type="evidence" value="ECO:0007669"/>
    <property type="project" value="UniProtKB-KW"/>
</dbReference>
<dbReference type="OrthoDB" id="3710983at2"/>
<feature type="domain" description="PTS EIIA type-2" evidence="1">
    <location>
        <begin position="1"/>
        <end position="131"/>
    </location>
</feature>
<dbReference type="PANTHER" id="PTHR30185:SF13">
    <property type="entry name" value="LICABCH OPERON REGULATOR-RELATED"/>
    <property type="match status" value="1"/>
</dbReference>
<dbReference type="Gene3D" id="3.40.930.10">
    <property type="entry name" value="Mannitol-specific EII, Chain A"/>
    <property type="match status" value="1"/>
</dbReference>
<dbReference type="InterPro" id="IPR016152">
    <property type="entry name" value="PTrfase/Anion_transptr"/>
</dbReference>
<dbReference type="PROSITE" id="PS51094">
    <property type="entry name" value="PTS_EIIA_TYPE_2"/>
    <property type="match status" value="1"/>
</dbReference>
<sequence length="136" mass="15492">MEHPPTKEELLATLVKKLVEDHCAPDAFLASILEREELGQTKLNNILAIPHPMSLMAFKSVVPVAVIPNGIDWGDGHLVKFVFLFSITKQDYTNTEYIYDLLLELMDQTDKQERILSDPSFEHFMSVIENLTVVSY</sequence>
<gene>
    <name evidence="2" type="ORF">TART1_0007</name>
</gene>
<dbReference type="Pfam" id="PF00359">
    <property type="entry name" value="PTS_EIIA_2"/>
    <property type="match status" value="1"/>
</dbReference>
<protein>
    <submittedName>
        <fullName evidence="2">Phosphoenolpyruvate-dependent sugar phosphotransferase system eiia 2</fullName>
    </submittedName>
</protein>
<evidence type="ECO:0000313" key="3">
    <source>
        <dbReference type="Proteomes" id="UP000262072"/>
    </source>
</evidence>
<dbReference type="Proteomes" id="UP000262072">
    <property type="component" value="Unassembled WGS sequence"/>
</dbReference>
<name>A0A383TAQ3_9LACT</name>
<reference evidence="3" key="1">
    <citation type="submission" date="2018-05" db="EMBL/GenBank/DDBJ databases">
        <authorList>
            <person name="Strepis N."/>
        </authorList>
    </citation>
    <scope>NUCLEOTIDE SEQUENCE [LARGE SCALE GENOMIC DNA]</scope>
</reference>
<dbReference type="InterPro" id="IPR002178">
    <property type="entry name" value="PTS_EIIA_type-2_dom"/>
</dbReference>
<keyword evidence="2" id="KW-0670">Pyruvate</keyword>
<proteinExistence type="predicted"/>
<accession>A0A383TAQ3</accession>
<dbReference type="SUPFAM" id="SSF55804">
    <property type="entry name" value="Phoshotransferase/anion transport protein"/>
    <property type="match status" value="1"/>
</dbReference>
<dbReference type="EMBL" id="UNRR01000001">
    <property type="protein sequence ID" value="SYZ77245.1"/>
    <property type="molecule type" value="Genomic_DNA"/>
</dbReference>
<keyword evidence="2" id="KW-0808">Transferase</keyword>